<dbReference type="InterPro" id="IPR029479">
    <property type="entry name" value="Nitroreductase"/>
</dbReference>
<accession>A0A545TII8</accession>
<dbReference type="EMBL" id="VIKR01000001">
    <property type="protein sequence ID" value="TQV77028.1"/>
    <property type="molecule type" value="Genomic_DNA"/>
</dbReference>
<feature type="domain" description="Nitroreductase" evidence="3">
    <location>
        <begin position="263"/>
        <end position="330"/>
    </location>
</feature>
<evidence type="ECO:0000259" key="3">
    <source>
        <dbReference type="Pfam" id="PF00881"/>
    </source>
</evidence>
<dbReference type="CDD" id="cd02062">
    <property type="entry name" value="Nitro_FMN_reductase"/>
    <property type="match status" value="1"/>
</dbReference>
<sequence length="353" mass="40687">MKTLLKKIVPESLFLVLVKLRDDVNYFKLVVAKSNKITAYFSLLWSRLYLNEHFAFLRGAYDYESRLRHGKRNLYFIRRNVHRIEKGLTMIPRRQVFALRFILETVEAFKFLSDDSGRIKTSEYNWAKTVLDEYFDVTDSDHEQYLKAQSLYRSLSTSFDSKVEGPVEYKNEIEIDKYLSLKLLCENRKSVRWFKTKKVSKNLINKALEVALLSPSSCNRQPFKFYIISDPELAREVAKVPAGTVGWSENVQCIAVLVGDLKAFSNIANRHSIYVDGTLAVMPFVLALEAQGLSSCIINWADNHDREKKMCQLIGLSDSEKVVLSIAIGHAVDEVLVPYSKRKSIKEISEFIE</sequence>
<name>A0A545TII8_9GAMM</name>
<dbReference type="RefSeq" id="WP_142888388.1">
    <property type="nucleotide sequence ID" value="NZ_VIKR01000001.1"/>
</dbReference>
<comment type="similarity">
    <text evidence="1">Belongs to the nitroreductase family.</text>
</comment>
<dbReference type="PANTHER" id="PTHR43673">
    <property type="entry name" value="NAD(P)H NITROREDUCTASE YDGI-RELATED"/>
    <property type="match status" value="1"/>
</dbReference>
<dbReference type="Gene3D" id="3.40.109.10">
    <property type="entry name" value="NADH Oxidase"/>
    <property type="match status" value="1"/>
</dbReference>
<dbReference type="InterPro" id="IPR000415">
    <property type="entry name" value="Nitroreductase-like"/>
</dbReference>
<keyword evidence="2" id="KW-0560">Oxidoreductase</keyword>
<gene>
    <name evidence="4" type="ORF">FLL45_03490</name>
</gene>
<evidence type="ECO:0000313" key="5">
    <source>
        <dbReference type="Proteomes" id="UP000317839"/>
    </source>
</evidence>
<dbReference type="Pfam" id="PF00881">
    <property type="entry name" value="Nitroreductase"/>
    <property type="match status" value="2"/>
</dbReference>
<keyword evidence="5" id="KW-1185">Reference proteome</keyword>
<evidence type="ECO:0000313" key="4">
    <source>
        <dbReference type="EMBL" id="TQV77028.1"/>
    </source>
</evidence>
<dbReference type="AlphaFoldDB" id="A0A545TII8"/>
<proteinExistence type="inferred from homology"/>
<evidence type="ECO:0000256" key="1">
    <source>
        <dbReference type="ARBA" id="ARBA00007118"/>
    </source>
</evidence>
<comment type="caution">
    <text evidence="4">The sequence shown here is derived from an EMBL/GenBank/DDBJ whole genome shotgun (WGS) entry which is preliminary data.</text>
</comment>
<evidence type="ECO:0000256" key="2">
    <source>
        <dbReference type="ARBA" id="ARBA00023002"/>
    </source>
</evidence>
<dbReference type="SUPFAM" id="SSF55469">
    <property type="entry name" value="FMN-dependent nitroreductase-like"/>
    <property type="match status" value="1"/>
</dbReference>
<protein>
    <submittedName>
        <fullName evidence="4">Nitroreductase</fullName>
    </submittedName>
</protein>
<organism evidence="4 5">
    <name type="scientific">Aliikangiella marina</name>
    <dbReference type="NCBI Taxonomy" id="1712262"/>
    <lineage>
        <taxon>Bacteria</taxon>
        <taxon>Pseudomonadati</taxon>
        <taxon>Pseudomonadota</taxon>
        <taxon>Gammaproteobacteria</taxon>
        <taxon>Oceanospirillales</taxon>
        <taxon>Pleioneaceae</taxon>
        <taxon>Aliikangiella</taxon>
    </lineage>
</organism>
<dbReference type="PANTHER" id="PTHR43673:SF10">
    <property type="entry name" value="NADH DEHYDROGENASE_NAD(P)H NITROREDUCTASE XCC3605-RELATED"/>
    <property type="match status" value="1"/>
</dbReference>
<reference evidence="4 5" key="1">
    <citation type="submission" date="2019-06" db="EMBL/GenBank/DDBJ databases">
        <title>Draft genome of Aliikangiella marina GYP-15.</title>
        <authorList>
            <person name="Wang G."/>
        </authorList>
    </citation>
    <scope>NUCLEOTIDE SEQUENCE [LARGE SCALE GENOMIC DNA]</scope>
    <source>
        <strain evidence="4 5">GYP-15</strain>
    </source>
</reference>
<dbReference type="Proteomes" id="UP000317839">
    <property type="component" value="Unassembled WGS sequence"/>
</dbReference>
<dbReference type="GO" id="GO:0016491">
    <property type="term" value="F:oxidoreductase activity"/>
    <property type="evidence" value="ECO:0007669"/>
    <property type="project" value="UniProtKB-KW"/>
</dbReference>
<feature type="domain" description="Nitroreductase" evidence="3">
    <location>
        <begin position="187"/>
        <end position="241"/>
    </location>
</feature>
<dbReference type="OrthoDB" id="9809288at2"/>